<evidence type="ECO:0000256" key="5">
    <source>
        <dbReference type="ARBA" id="ARBA00023088"/>
    </source>
</evidence>
<evidence type="ECO:0000259" key="7">
    <source>
        <dbReference type="Pfam" id="PF00746"/>
    </source>
</evidence>
<keyword evidence="4" id="KW-0732">Signal</keyword>
<feature type="domain" description="SpaA-like prealbumin fold" evidence="9">
    <location>
        <begin position="274"/>
        <end position="413"/>
    </location>
</feature>
<dbReference type="InterPro" id="IPR019931">
    <property type="entry name" value="LPXTG_anchor"/>
</dbReference>
<dbReference type="Proteomes" id="UP001281731">
    <property type="component" value="Unassembled WGS sequence"/>
</dbReference>
<dbReference type="PANTHER" id="PTHR36108:SF13">
    <property type="entry name" value="COLOSSIN-B-RELATED"/>
    <property type="match status" value="1"/>
</dbReference>
<keyword evidence="5" id="KW-0572">Peptidoglycan-anchor</keyword>
<dbReference type="PANTHER" id="PTHR36108">
    <property type="entry name" value="COLOSSIN-B-RELATED"/>
    <property type="match status" value="1"/>
</dbReference>
<feature type="domain" description="Gram-positive cocci surface proteins LPxTG" evidence="7">
    <location>
        <begin position="630"/>
        <end position="674"/>
    </location>
</feature>
<keyword evidence="6" id="KW-0812">Transmembrane</keyword>
<evidence type="ECO:0000256" key="1">
    <source>
        <dbReference type="ARBA" id="ARBA00007257"/>
    </source>
</evidence>
<proteinExistence type="inferred from homology"/>
<keyword evidence="6" id="KW-1133">Transmembrane helix</keyword>
<dbReference type="Pfam" id="PF17802">
    <property type="entry name" value="SpaA"/>
    <property type="match status" value="2"/>
</dbReference>
<feature type="domain" description="SpaA-like prealbumin fold" evidence="8">
    <location>
        <begin position="417"/>
        <end position="497"/>
    </location>
</feature>
<dbReference type="InterPro" id="IPR041033">
    <property type="entry name" value="SpaA_PFL_dom_1"/>
</dbReference>
<feature type="domain" description="SpaA-like prealbumin fold" evidence="8">
    <location>
        <begin position="526"/>
        <end position="620"/>
    </location>
</feature>
<keyword evidence="2" id="KW-0134">Cell wall</keyword>
<keyword evidence="3" id="KW-0964">Secreted</keyword>
<comment type="similarity">
    <text evidence="1">Belongs to the serine-aspartate repeat-containing protein (SDr) family.</text>
</comment>
<dbReference type="Pfam" id="PF20674">
    <property type="entry name" value="SpaA_3"/>
    <property type="match status" value="1"/>
</dbReference>
<dbReference type="InterPro" id="IPR048834">
    <property type="entry name" value="SpaA_pre-album"/>
</dbReference>
<dbReference type="Pfam" id="PF00746">
    <property type="entry name" value="Gram_pos_anchor"/>
    <property type="match status" value="1"/>
</dbReference>
<reference evidence="10" key="1">
    <citation type="submission" date="2023-10" db="EMBL/GenBank/DDBJ databases">
        <title>Whole Genome based description of the genera Actinobaculum and Actinotignum reveals a complex phylogenetic relationship within the species included in the genus Actinotignum.</title>
        <authorList>
            <person name="Jensen C.S."/>
            <person name="Dargis R."/>
            <person name="Kemp M."/>
            <person name="Christensen J.J."/>
        </authorList>
    </citation>
    <scope>NUCLEOTIDE SEQUENCE</scope>
    <source>
        <strain evidence="10">SLA_B511</strain>
    </source>
</reference>
<organism evidence="10 11">
    <name type="scientific">Actinotignum urinale</name>
    <dbReference type="NCBI Taxonomy" id="190146"/>
    <lineage>
        <taxon>Bacteria</taxon>
        <taxon>Bacillati</taxon>
        <taxon>Actinomycetota</taxon>
        <taxon>Actinomycetes</taxon>
        <taxon>Actinomycetales</taxon>
        <taxon>Actinomycetaceae</taxon>
        <taxon>Actinotignum</taxon>
    </lineage>
</organism>
<accession>A0AAW9HL94</accession>
<gene>
    <name evidence="10" type="ORF">R6G80_01620</name>
</gene>
<evidence type="ECO:0000256" key="2">
    <source>
        <dbReference type="ARBA" id="ARBA00022512"/>
    </source>
</evidence>
<evidence type="ECO:0000259" key="8">
    <source>
        <dbReference type="Pfam" id="PF17802"/>
    </source>
</evidence>
<dbReference type="AlphaFoldDB" id="A0AAW9HL94"/>
<dbReference type="EMBL" id="JAWNGC010000001">
    <property type="protein sequence ID" value="MDY5154426.1"/>
    <property type="molecule type" value="Genomic_DNA"/>
</dbReference>
<evidence type="ECO:0000313" key="11">
    <source>
        <dbReference type="Proteomes" id="UP001281731"/>
    </source>
</evidence>
<evidence type="ECO:0000313" key="10">
    <source>
        <dbReference type="EMBL" id="MDY5154426.1"/>
    </source>
</evidence>
<evidence type="ECO:0000256" key="4">
    <source>
        <dbReference type="ARBA" id="ARBA00022729"/>
    </source>
</evidence>
<protein>
    <submittedName>
        <fullName evidence="10">SpaA isopeptide-forming pilin-related protein</fullName>
    </submittedName>
</protein>
<evidence type="ECO:0000256" key="3">
    <source>
        <dbReference type="ARBA" id="ARBA00022525"/>
    </source>
</evidence>
<evidence type="ECO:0000259" key="9">
    <source>
        <dbReference type="Pfam" id="PF20674"/>
    </source>
</evidence>
<sequence>MNIPGDPLPAFPKFPAQSNNNQGQLIQANALGIAPDGTAYALAIYGNNKQWINGYWTWGPESNIWIEIRKRAPIATAPWEYVATLPSKHGESWVAGGVDPLTGTYYFGQFTESSVEVRQGQREIPIAFRLFKLENGTIKYVGLIHPQTELRRSGNLEYINKFILNGDLSFDILGNLHILSGHPLGADLWTVSKERLESLNGGEIRSDTVVQNRFDGTANVVGASFNANGLLWISHFFQHYTFNATTNTMTPFGQRLQQQNSETDLGSCVTPPTLGVKKVLKGPRISDEQFKLSVDYKKSNGSLDEYTVPVTTTGEQDVVGGQVATVVVGKATYKISESIVHQPKPNDAGQVSLDMFNSSLSCTDQNGKEYIANKEAKDDWFITVPESVSVTKPGTGERENVVANIKCTLTNTPRKASVAWSKVDDSTPAQPVSGSQWKITGPFKTNLDVTDCVADSAQECNGPDKDPVAGKFKVENLNFGEYKLSETKAPQGYQIPGDSNLRTFTVGPGVPDYVFGKAFVNPRIKGKVTWAKVDESKPNPQHLAGSQWKLDGPGGEKTVTDCVAQTQQECTGLDKNPAAGRFEIAELAWGDYVLSETKAPAGYELDGANHSFKIDASHLKHEFQTPFVNKKKQPPTLPLTGGISRDFYTLMGFVLTAAGITAVTALRIRRRKQEV</sequence>
<evidence type="ECO:0000256" key="6">
    <source>
        <dbReference type="SAM" id="Phobius"/>
    </source>
</evidence>
<comment type="caution">
    <text evidence="10">The sequence shown here is derived from an EMBL/GenBank/DDBJ whole genome shotgun (WGS) entry which is preliminary data.</text>
</comment>
<name>A0AAW9HL94_9ACTO</name>
<keyword evidence="6" id="KW-0472">Membrane</keyword>
<feature type="transmembrane region" description="Helical" evidence="6">
    <location>
        <begin position="647"/>
        <end position="666"/>
    </location>
</feature>
<dbReference type="InterPro" id="IPR013783">
    <property type="entry name" value="Ig-like_fold"/>
</dbReference>
<dbReference type="Gene3D" id="2.60.40.10">
    <property type="entry name" value="Immunoglobulins"/>
    <property type="match status" value="2"/>
</dbReference>
<dbReference type="GO" id="GO:0005975">
    <property type="term" value="P:carbohydrate metabolic process"/>
    <property type="evidence" value="ECO:0007669"/>
    <property type="project" value="UniProtKB-ARBA"/>
</dbReference>